<accession>A0A564ZBL5</accession>
<dbReference type="AlphaFoldDB" id="A0A564ZBL5"/>
<gene>
    <name evidence="2" type="ORF">WMSIL1_LOCUS14414</name>
</gene>
<organism evidence="2 3">
    <name type="scientific">Hymenolepis diminuta</name>
    <name type="common">Rat tapeworm</name>
    <dbReference type="NCBI Taxonomy" id="6216"/>
    <lineage>
        <taxon>Eukaryota</taxon>
        <taxon>Metazoa</taxon>
        <taxon>Spiralia</taxon>
        <taxon>Lophotrochozoa</taxon>
        <taxon>Platyhelminthes</taxon>
        <taxon>Cestoda</taxon>
        <taxon>Eucestoda</taxon>
        <taxon>Cyclophyllidea</taxon>
        <taxon>Hymenolepididae</taxon>
        <taxon>Hymenolepis</taxon>
    </lineage>
</organism>
<reference evidence="2 3" key="1">
    <citation type="submission" date="2019-07" db="EMBL/GenBank/DDBJ databases">
        <authorList>
            <person name="Jastrzebski P J."/>
            <person name="Paukszto L."/>
            <person name="Jastrzebski P J."/>
        </authorList>
    </citation>
    <scope>NUCLEOTIDE SEQUENCE [LARGE SCALE GENOMIC DNA]</scope>
    <source>
        <strain evidence="2 3">WMS-il1</strain>
    </source>
</reference>
<name>A0A564ZBL5_HYMDI</name>
<feature type="region of interest" description="Disordered" evidence="1">
    <location>
        <begin position="83"/>
        <end position="108"/>
    </location>
</feature>
<dbReference type="Proteomes" id="UP000321570">
    <property type="component" value="Unassembled WGS sequence"/>
</dbReference>
<feature type="compositionally biased region" description="Low complexity" evidence="1">
    <location>
        <begin position="83"/>
        <end position="96"/>
    </location>
</feature>
<evidence type="ECO:0000256" key="1">
    <source>
        <dbReference type="SAM" id="MobiDB-lite"/>
    </source>
</evidence>
<feature type="compositionally biased region" description="Basic and acidic residues" evidence="1">
    <location>
        <begin position="97"/>
        <end position="106"/>
    </location>
</feature>
<keyword evidence="3" id="KW-1185">Reference proteome</keyword>
<evidence type="ECO:0008006" key="4">
    <source>
        <dbReference type="Google" id="ProtNLM"/>
    </source>
</evidence>
<sequence>MAPYVSQAIRTTNYEVHFVQPRDLSKCPLSVLARRNRRGLKEKDLLELQTNFETFLTVDEFVANLKPQILPLLPSPSISLNFPPLSPMQSPTTSKSSSREESKEAPNVDDLTNKLLSLITSVEEKPSNSLTPQPLSMEEGAKTFEEKLNQLRCIYPAHKVSRLKSVLEEANGDVTYASALVYDLTSDDYEFKSGSECDEGEVFGSNFGVKKAPWLDVAKYIIENHSSTEFIGIPLEKFNDWEPDEYLMKQIRSSLLKHICCDKSPSRDRRKKRENVKRDFSTKYADDLPKSNVEEDLALQRAVNESIKPFDEVLHDPEVQKHLEELERAYPSITRETIKEIFVRSEFDVDRAKVCLEFNLLDAKSFQEATDTTLALANLEYEELRSARSEMRKRSYANKANLSTLVREYPSFSESFLEKLLRDHRSAEGVRSYLETQGHYRQQGLSCNHSIEVRQLNEASKTSELFPYTPEEAQRILTVQEKELGRLVALKRNQERSFRMARGEAKAYYASVLKKTKHDLCAQEELVGGLLVSIHSQKHLEEALLTESRFQDDPAWRIRTWFGCLNLHKASRLGALNALRQRLSICKRGEVLPYTPLPSDLTVPPDVTLDGRFTLEPKYRPRKLVIIPGIGGRVLQNAVIRQLTDDGIGYYMRNPGLLELEFR</sequence>
<dbReference type="EMBL" id="CABIJS010000708">
    <property type="protein sequence ID" value="VUZ56877.1"/>
    <property type="molecule type" value="Genomic_DNA"/>
</dbReference>
<protein>
    <recommendedName>
        <fullName evidence="4">CUE domain-containing protein</fullName>
    </recommendedName>
</protein>
<evidence type="ECO:0000313" key="3">
    <source>
        <dbReference type="Proteomes" id="UP000321570"/>
    </source>
</evidence>
<evidence type="ECO:0000313" key="2">
    <source>
        <dbReference type="EMBL" id="VUZ56877.1"/>
    </source>
</evidence>
<dbReference type="CDD" id="cd14279">
    <property type="entry name" value="CUE"/>
    <property type="match status" value="1"/>
</dbReference>
<proteinExistence type="predicted"/>